<proteinExistence type="predicted"/>
<gene>
    <name evidence="2" type="ORF">KC19_VG126300</name>
</gene>
<name>A0A8T0HPT2_CERPU</name>
<keyword evidence="3" id="KW-1185">Reference proteome</keyword>
<sequence>MLTSDRKQLLPASNKSANQRKQQKNQSINRTAPRLIFSRSIQPPNKINQSLLSSFKPNQFLAIHRSSLPPSVCRSSTSKDFENSPKPHTAPRLQLMHEKN</sequence>
<evidence type="ECO:0000313" key="2">
    <source>
        <dbReference type="EMBL" id="KAG0572801.1"/>
    </source>
</evidence>
<accession>A0A8T0HPT2</accession>
<feature type="compositionally biased region" description="Polar residues" evidence="1">
    <location>
        <begin position="11"/>
        <end position="30"/>
    </location>
</feature>
<dbReference type="Proteomes" id="UP000822688">
    <property type="component" value="Chromosome V"/>
</dbReference>
<organism evidence="2 3">
    <name type="scientific">Ceratodon purpureus</name>
    <name type="common">Fire moss</name>
    <name type="synonym">Dicranum purpureum</name>
    <dbReference type="NCBI Taxonomy" id="3225"/>
    <lineage>
        <taxon>Eukaryota</taxon>
        <taxon>Viridiplantae</taxon>
        <taxon>Streptophyta</taxon>
        <taxon>Embryophyta</taxon>
        <taxon>Bryophyta</taxon>
        <taxon>Bryophytina</taxon>
        <taxon>Bryopsida</taxon>
        <taxon>Dicranidae</taxon>
        <taxon>Pseudoditrichales</taxon>
        <taxon>Ditrichaceae</taxon>
        <taxon>Ceratodon</taxon>
    </lineage>
</organism>
<feature type="region of interest" description="Disordered" evidence="1">
    <location>
        <begin position="1"/>
        <end position="42"/>
    </location>
</feature>
<comment type="caution">
    <text evidence="2">The sequence shown here is derived from an EMBL/GenBank/DDBJ whole genome shotgun (WGS) entry which is preliminary data.</text>
</comment>
<evidence type="ECO:0000313" key="3">
    <source>
        <dbReference type="Proteomes" id="UP000822688"/>
    </source>
</evidence>
<reference evidence="2" key="1">
    <citation type="submission" date="2020-06" db="EMBL/GenBank/DDBJ databases">
        <title>WGS assembly of Ceratodon purpureus strain R40.</title>
        <authorList>
            <person name="Carey S.B."/>
            <person name="Jenkins J."/>
            <person name="Shu S."/>
            <person name="Lovell J.T."/>
            <person name="Sreedasyam A."/>
            <person name="Maumus F."/>
            <person name="Tiley G.P."/>
            <person name="Fernandez-Pozo N."/>
            <person name="Barry K."/>
            <person name="Chen C."/>
            <person name="Wang M."/>
            <person name="Lipzen A."/>
            <person name="Daum C."/>
            <person name="Saski C.A."/>
            <person name="Payton A.C."/>
            <person name="Mcbreen J.C."/>
            <person name="Conrad R.E."/>
            <person name="Kollar L.M."/>
            <person name="Olsson S."/>
            <person name="Huttunen S."/>
            <person name="Landis J.B."/>
            <person name="Wickett N.J."/>
            <person name="Johnson M.G."/>
            <person name="Rensing S.A."/>
            <person name="Grimwood J."/>
            <person name="Schmutz J."/>
            <person name="Mcdaniel S.F."/>
        </authorList>
    </citation>
    <scope>NUCLEOTIDE SEQUENCE</scope>
    <source>
        <strain evidence="2">R40</strain>
    </source>
</reference>
<feature type="region of interest" description="Disordered" evidence="1">
    <location>
        <begin position="67"/>
        <end position="100"/>
    </location>
</feature>
<dbReference type="EMBL" id="CM026426">
    <property type="protein sequence ID" value="KAG0572801.1"/>
    <property type="molecule type" value="Genomic_DNA"/>
</dbReference>
<dbReference type="AlphaFoldDB" id="A0A8T0HPT2"/>
<protein>
    <submittedName>
        <fullName evidence="2">Uncharacterized protein</fullName>
    </submittedName>
</protein>
<evidence type="ECO:0000256" key="1">
    <source>
        <dbReference type="SAM" id="MobiDB-lite"/>
    </source>
</evidence>